<keyword evidence="3" id="KW-1185">Reference proteome</keyword>
<protein>
    <submittedName>
        <fullName evidence="2">Oxidoreductase</fullName>
    </submittedName>
</protein>
<evidence type="ECO:0000256" key="1">
    <source>
        <dbReference type="SAM" id="MobiDB-lite"/>
    </source>
</evidence>
<feature type="region of interest" description="Disordered" evidence="1">
    <location>
        <begin position="148"/>
        <end position="171"/>
    </location>
</feature>
<evidence type="ECO:0000313" key="2">
    <source>
        <dbReference type="EMBL" id="GLS19251.1"/>
    </source>
</evidence>
<dbReference type="Proteomes" id="UP001156882">
    <property type="component" value="Unassembled WGS sequence"/>
</dbReference>
<dbReference type="Pfam" id="PF06073">
    <property type="entry name" value="DUF934"/>
    <property type="match status" value="1"/>
</dbReference>
<dbReference type="EMBL" id="BSPC01000022">
    <property type="protein sequence ID" value="GLS19251.1"/>
    <property type="molecule type" value="Genomic_DNA"/>
</dbReference>
<comment type="caution">
    <text evidence="2">The sequence shown here is derived from an EMBL/GenBank/DDBJ whole genome shotgun (WGS) entry which is preliminary data.</text>
</comment>
<sequence length="171" mass="18819">MEEAFVALWKNGQFEANSYTSVGDGDVLPEGAVIVSLKRFLAEKDMLASRNTPVGVVLQPADKIELLADDLPNLPLLALAFPKFGDGRAFSLARIARERYGFKGELRAIGDILFDRIAYMIRCGFDVLDITNAPTVAALEAGKVPISHEHYQPTGTDKTKSDALKPWRRRA</sequence>
<dbReference type="PIRSF" id="PIRSF030820">
    <property type="entry name" value="UCP030820"/>
    <property type="match status" value="1"/>
</dbReference>
<gene>
    <name evidence="2" type="ORF">GCM10007874_22680</name>
</gene>
<name>A0ABQ6CLX3_9HYPH</name>
<proteinExistence type="predicted"/>
<feature type="compositionally biased region" description="Basic and acidic residues" evidence="1">
    <location>
        <begin position="148"/>
        <end position="165"/>
    </location>
</feature>
<accession>A0ABQ6CLX3</accession>
<evidence type="ECO:0000313" key="3">
    <source>
        <dbReference type="Proteomes" id="UP001156882"/>
    </source>
</evidence>
<organism evidence="2 3">
    <name type="scientific">Labrys miyagiensis</name>
    <dbReference type="NCBI Taxonomy" id="346912"/>
    <lineage>
        <taxon>Bacteria</taxon>
        <taxon>Pseudomonadati</taxon>
        <taxon>Pseudomonadota</taxon>
        <taxon>Alphaproteobacteria</taxon>
        <taxon>Hyphomicrobiales</taxon>
        <taxon>Xanthobacteraceae</taxon>
        <taxon>Labrys</taxon>
    </lineage>
</organism>
<reference evidence="3" key="1">
    <citation type="journal article" date="2019" name="Int. J. Syst. Evol. Microbiol.">
        <title>The Global Catalogue of Microorganisms (GCM) 10K type strain sequencing project: providing services to taxonomists for standard genome sequencing and annotation.</title>
        <authorList>
            <consortium name="The Broad Institute Genomics Platform"/>
            <consortium name="The Broad Institute Genome Sequencing Center for Infectious Disease"/>
            <person name="Wu L."/>
            <person name="Ma J."/>
        </authorList>
    </citation>
    <scope>NUCLEOTIDE SEQUENCE [LARGE SCALE GENOMIC DNA]</scope>
    <source>
        <strain evidence="3">NBRC 101365</strain>
    </source>
</reference>
<dbReference type="InterPro" id="IPR008318">
    <property type="entry name" value="UCP030820"/>
</dbReference>